<protein>
    <recommendedName>
        <fullName evidence="3">Lipoprotein</fullName>
    </recommendedName>
</protein>
<evidence type="ECO:0000313" key="2">
    <source>
        <dbReference type="Proteomes" id="UP001055658"/>
    </source>
</evidence>
<gene>
    <name evidence="1" type="ORF">MJO52_11740</name>
</gene>
<organism evidence="1 2">
    <name type="scientific">Microbulbifer variabilis</name>
    <dbReference type="NCBI Taxonomy" id="266805"/>
    <lineage>
        <taxon>Bacteria</taxon>
        <taxon>Pseudomonadati</taxon>
        <taxon>Pseudomonadota</taxon>
        <taxon>Gammaproteobacteria</taxon>
        <taxon>Cellvibrionales</taxon>
        <taxon>Microbulbiferaceae</taxon>
        <taxon>Microbulbifer</taxon>
    </lineage>
</organism>
<name>A0ABY4V658_9GAMM</name>
<dbReference type="RefSeq" id="WP_252081848.1">
    <property type="nucleotide sequence ID" value="NZ_CP092418.1"/>
</dbReference>
<evidence type="ECO:0008006" key="3">
    <source>
        <dbReference type="Google" id="ProtNLM"/>
    </source>
</evidence>
<proteinExistence type="predicted"/>
<dbReference type="EMBL" id="CP092418">
    <property type="protein sequence ID" value="USD19754.1"/>
    <property type="molecule type" value="Genomic_DNA"/>
</dbReference>
<keyword evidence="2" id="KW-1185">Reference proteome</keyword>
<reference evidence="1" key="1">
    <citation type="submission" date="2022-02" db="EMBL/GenBank/DDBJ databases">
        <title>Coral-associated bacteria.</title>
        <authorList>
            <person name="Tang K."/>
            <person name="Wang X."/>
        </authorList>
    </citation>
    <scope>NUCLEOTIDE SEQUENCE</scope>
    <source>
        <strain evidence="1">SCSIO 43006</strain>
    </source>
</reference>
<sequence>MRVFKGLLTFSAFFLALTGCNDTMKESEIYPTIDNLLEVDANQLKIIEARNTDDGILIVIGESSNNRCDIQIQSKRLGGRFVYNSLEGQPESVKVQCQWNDNHFNQSRKNFTSFALRLEKASITVDLQLVDLYHNKYLAFTLIEAPLSNELKTTGRM</sequence>
<dbReference type="Proteomes" id="UP001055658">
    <property type="component" value="Chromosome"/>
</dbReference>
<dbReference type="PROSITE" id="PS51257">
    <property type="entry name" value="PROKAR_LIPOPROTEIN"/>
    <property type="match status" value="1"/>
</dbReference>
<evidence type="ECO:0000313" key="1">
    <source>
        <dbReference type="EMBL" id="USD19754.1"/>
    </source>
</evidence>
<accession>A0ABY4V658</accession>